<dbReference type="PANTHER" id="PTHR32089">
    <property type="entry name" value="METHYL-ACCEPTING CHEMOTAXIS PROTEIN MCPB"/>
    <property type="match status" value="1"/>
</dbReference>
<dbReference type="SUPFAM" id="SSF58104">
    <property type="entry name" value="Methyl-accepting chemotaxis protein (MCP) signaling domain"/>
    <property type="match status" value="1"/>
</dbReference>
<keyword evidence="7" id="KW-1133">Transmembrane helix</keyword>
<sequence length="567" mass="59174">MPRLRISVLTHLFAVIVLASIIAIAATGMRAINELKVGGPLYERIVLGKDLVADILPPPEYIIEAYLEATLALNDPASAEARTARLTHLRADYDLRHQFWLNAPLDGPIRDKLTKNSHEFAAAFFAETDSAFLPALKAGDMAAARQSYDRLSRAYAGHRTEIDAIVTAAEAMNAATEKLAGERESTLMNLAWSVAGLGIALVVAGVSAMALGVIRPVTRMTGIMHALAGGAMDCTIPYTGRTDEVGAMAKAVAVFKANAIEAERLRQAQRQQEAEAERQKQQALARMADSIEAQADQAVTQVSQFTQRLTGNADSMAHSAGSVHANAQGVAAAAAQALANAQTVAAASEQLTASIDEIRHSIHTAHLAATEASQTADTAQNTIGRLSETVGRISEVTQLINDIASQTNLLALNATIEAARAGDAGKGFAVVANEVKSLANQTTRATDEIGTQITQIMAITREAVAAVKAIVGAIGSVETLSTAVAAAVDQQGAATAEIARNVTQTTVAAQEVATRIHEVSQEASTTGSLADDVSGVSAQVADGIAQLRQSLVASVRTSLAQVSQQAG</sequence>
<evidence type="ECO:0000256" key="5">
    <source>
        <dbReference type="PROSITE-ProRule" id="PRU00284"/>
    </source>
</evidence>
<dbReference type="PANTHER" id="PTHR32089:SF112">
    <property type="entry name" value="LYSOZYME-LIKE PROTEIN-RELATED"/>
    <property type="match status" value="1"/>
</dbReference>
<dbReference type="GO" id="GO:0005886">
    <property type="term" value="C:plasma membrane"/>
    <property type="evidence" value="ECO:0007669"/>
    <property type="project" value="UniProtKB-SubCell"/>
</dbReference>
<dbReference type="InterPro" id="IPR003660">
    <property type="entry name" value="HAMP_dom"/>
</dbReference>
<dbReference type="Gene3D" id="1.10.8.500">
    <property type="entry name" value="HAMP domain in histidine kinase"/>
    <property type="match status" value="1"/>
</dbReference>
<keyword evidence="2" id="KW-1003">Cell membrane</keyword>
<dbReference type="GO" id="GO:0004888">
    <property type="term" value="F:transmembrane signaling receptor activity"/>
    <property type="evidence" value="ECO:0007669"/>
    <property type="project" value="InterPro"/>
</dbReference>
<dbReference type="AlphaFoldDB" id="A4TYK4"/>
<feature type="domain" description="Methyl-accepting transducer" evidence="8">
    <location>
        <begin position="291"/>
        <end position="527"/>
    </location>
</feature>
<reference evidence="11" key="1">
    <citation type="journal article" date="2007" name="J. Bacteriol.">
        <title>Comparative genome analysis of four magnetotactic bacteria reveals a complex set of group-specific genes implicated in magnetosome biomineralization and function.</title>
        <authorList>
            <person name="Richter M."/>
            <person name="Kube M."/>
            <person name="Bazylinski D.A."/>
            <person name="Lombardot T."/>
            <person name="Gloeckner F.O."/>
            <person name="Reinhardt R."/>
            <person name="Schueler D."/>
        </authorList>
    </citation>
    <scope>NUCLEOTIDE SEQUENCE</scope>
    <source>
        <strain evidence="11">MSR-1</strain>
    </source>
</reference>
<evidence type="ECO:0000259" key="8">
    <source>
        <dbReference type="PROSITE" id="PS50111"/>
    </source>
</evidence>
<dbReference type="Pfam" id="PF00015">
    <property type="entry name" value="MCPsignal"/>
    <property type="match status" value="1"/>
</dbReference>
<dbReference type="GO" id="GO:0007165">
    <property type="term" value="P:signal transduction"/>
    <property type="evidence" value="ECO:0007669"/>
    <property type="project" value="UniProtKB-KW"/>
</dbReference>
<dbReference type="InterPro" id="IPR004089">
    <property type="entry name" value="MCPsignal_dom"/>
</dbReference>
<dbReference type="GO" id="GO:0006935">
    <property type="term" value="P:chemotaxis"/>
    <property type="evidence" value="ECO:0007669"/>
    <property type="project" value="InterPro"/>
</dbReference>
<evidence type="ECO:0000259" key="10">
    <source>
        <dbReference type="PROSITE" id="PS50885"/>
    </source>
</evidence>
<keyword evidence="7" id="KW-0812">Transmembrane</keyword>
<keyword evidence="11" id="KW-0808">Transferase</keyword>
<evidence type="ECO:0000256" key="6">
    <source>
        <dbReference type="SAM" id="Coils"/>
    </source>
</evidence>
<evidence type="ECO:0000256" key="7">
    <source>
        <dbReference type="SAM" id="Phobius"/>
    </source>
</evidence>
<keyword evidence="6" id="KW-0175">Coiled coil</keyword>
<organism evidence="11">
    <name type="scientific">Magnetospirillum gryphiswaldense</name>
    <dbReference type="NCBI Taxonomy" id="55518"/>
    <lineage>
        <taxon>Bacteria</taxon>
        <taxon>Pseudomonadati</taxon>
        <taxon>Pseudomonadota</taxon>
        <taxon>Alphaproteobacteria</taxon>
        <taxon>Rhodospirillales</taxon>
        <taxon>Rhodospirillaceae</taxon>
        <taxon>Magnetospirillum</taxon>
    </lineage>
</organism>
<proteinExistence type="inferred from homology"/>
<evidence type="ECO:0000256" key="3">
    <source>
        <dbReference type="ARBA" id="ARBA00023224"/>
    </source>
</evidence>
<protein>
    <submittedName>
        <fullName evidence="11">Histidine kinase, HAMP region:Bacterial chemotaxis sensory transducer</fullName>
    </submittedName>
</protein>
<evidence type="ECO:0000259" key="9">
    <source>
        <dbReference type="PROSITE" id="PS50192"/>
    </source>
</evidence>
<feature type="transmembrane region" description="Helical" evidence="7">
    <location>
        <begin position="190"/>
        <end position="214"/>
    </location>
</feature>
<dbReference type="InterPro" id="IPR000727">
    <property type="entry name" value="T_SNARE_dom"/>
</dbReference>
<dbReference type="SMART" id="SM00304">
    <property type="entry name" value="HAMP"/>
    <property type="match status" value="2"/>
</dbReference>
<comment type="similarity">
    <text evidence="4">Belongs to the methyl-accepting chemotaxis (MCP) protein family.</text>
</comment>
<evidence type="ECO:0000313" key="11">
    <source>
        <dbReference type="EMBL" id="CAM75711.1"/>
    </source>
</evidence>
<evidence type="ECO:0000256" key="4">
    <source>
        <dbReference type="ARBA" id="ARBA00029447"/>
    </source>
</evidence>
<dbReference type="GO" id="GO:0016301">
    <property type="term" value="F:kinase activity"/>
    <property type="evidence" value="ECO:0007669"/>
    <property type="project" value="UniProtKB-KW"/>
</dbReference>
<keyword evidence="3 5" id="KW-0807">Transducer</keyword>
<dbReference type="Gene3D" id="1.10.287.950">
    <property type="entry name" value="Methyl-accepting chemotaxis protein"/>
    <property type="match status" value="1"/>
</dbReference>
<feature type="coiled-coil region" evidence="6">
    <location>
        <begin position="257"/>
        <end position="286"/>
    </location>
</feature>
<dbReference type="PROSITE" id="PS50111">
    <property type="entry name" value="CHEMOTAXIS_TRANSDUC_2"/>
    <property type="match status" value="1"/>
</dbReference>
<evidence type="ECO:0000256" key="1">
    <source>
        <dbReference type="ARBA" id="ARBA00004429"/>
    </source>
</evidence>
<feature type="transmembrane region" description="Helical" evidence="7">
    <location>
        <begin position="12"/>
        <end position="32"/>
    </location>
</feature>
<comment type="subcellular location">
    <subcellularLocation>
        <location evidence="1">Cell inner membrane</location>
        <topology evidence="1">Multi-pass membrane protein</topology>
    </subcellularLocation>
</comment>
<keyword evidence="11" id="KW-0418">Kinase</keyword>
<dbReference type="SMART" id="SM00283">
    <property type="entry name" value="MA"/>
    <property type="match status" value="1"/>
</dbReference>
<keyword evidence="7" id="KW-0472">Membrane</keyword>
<name>A4TYK4_9PROT</name>
<dbReference type="InterPro" id="IPR004090">
    <property type="entry name" value="Chemotax_Me-accpt_rcpt"/>
</dbReference>
<dbReference type="EMBL" id="CU459003">
    <property type="protein sequence ID" value="CAM75711.1"/>
    <property type="molecule type" value="Genomic_DNA"/>
</dbReference>
<dbReference type="PROSITE" id="PS50192">
    <property type="entry name" value="T_SNARE"/>
    <property type="match status" value="1"/>
</dbReference>
<keyword evidence="2" id="KW-0997">Cell inner membrane</keyword>
<dbReference type="PROSITE" id="PS50885">
    <property type="entry name" value="HAMP"/>
    <property type="match status" value="1"/>
</dbReference>
<feature type="domain" description="T-SNARE coiled-coil homology" evidence="9">
    <location>
        <begin position="457"/>
        <end position="519"/>
    </location>
</feature>
<accession>A4TYK4</accession>
<dbReference type="PRINTS" id="PR00260">
    <property type="entry name" value="CHEMTRNSDUCR"/>
</dbReference>
<dbReference type="RefSeq" id="WP_106002498.1">
    <property type="nucleotide sequence ID" value="NZ_CP027527.1"/>
</dbReference>
<feature type="domain" description="HAMP" evidence="10">
    <location>
        <begin position="211"/>
        <end position="264"/>
    </location>
</feature>
<gene>
    <name evidence="11" type="ORF">MGR_0485</name>
</gene>
<evidence type="ECO:0000256" key="2">
    <source>
        <dbReference type="ARBA" id="ARBA00022519"/>
    </source>
</evidence>